<keyword evidence="1" id="KW-0472">Membrane</keyword>
<keyword evidence="1" id="KW-0812">Transmembrane</keyword>
<evidence type="ECO:0000256" key="1">
    <source>
        <dbReference type="SAM" id="Phobius"/>
    </source>
</evidence>
<feature type="transmembrane region" description="Helical" evidence="1">
    <location>
        <begin position="7"/>
        <end position="26"/>
    </location>
</feature>
<evidence type="ECO:0000313" key="2">
    <source>
        <dbReference type="EMBL" id="MCF4102189.1"/>
    </source>
</evidence>
<keyword evidence="1" id="KW-1133">Transmembrane helix</keyword>
<sequence>MKRSASLISLSALVHLCIIDALFFLLAPYPSLNSLVIISYNAIWLVIAFMIWHHSYDESRG</sequence>
<protein>
    <submittedName>
        <fullName evidence="2">Uncharacterized protein</fullName>
    </submittedName>
</protein>
<keyword evidence="3" id="KW-1185">Reference proteome</keyword>
<accession>A0ABS9EJ32</accession>
<dbReference type="EMBL" id="JAKGTH010000009">
    <property type="protein sequence ID" value="MCF4102189.1"/>
    <property type="molecule type" value="Genomic_DNA"/>
</dbReference>
<gene>
    <name evidence="2" type="ORF">L1I30_10960</name>
</gene>
<dbReference type="RefSeq" id="WP_236134336.1">
    <property type="nucleotide sequence ID" value="NZ_JAKGTH010000009.1"/>
</dbReference>
<evidence type="ECO:0000313" key="3">
    <source>
        <dbReference type="Proteomes" id="UP001179363"/>
    </source>
</evidence>
<proteinExistence type="predicted"/>
<organism evidence="2 3">
    <name type="scientific">Gillisia lutea</name>
    <dbReference type="NCBI Taxonomy" id="2909668"/>
    <lineage>
        <taxon>Bacteria</taxon>
        <taxon>Pseudomonadati</taxon>
        <taxon>Bacteroidota</taxon>
        <taxon>Flavobacteriia</taxon>
        <taxon>Flavobacteriales</taxon>
        <taxon>Flavobacteriaceae</taxon>
        <taxon>Gillisia</taxon>
    </lineage>
</organism>
<reference evidence="2" key="1">
    <citation type="submission" date="2022-01" db="EMBL/GenBank/DDBJ databases">
        <title>Gillisia lutea sp. nov., isolated from marine plastic residues from the Malvarosa beach (Valencia, Spain).</title>
        <authorList>
            <person name="Vidal-Verdu A."/>
            <person name="Molina-Menor E."/>
            <person name="Satari L."/>
            <person name="Pascual J."/>
            <person name="Pereto J."/>
            <person name="Porcar M."/>
        </authorList>
    </citation>
    <scope>NUCLEOTIDE SEQUENCE</scope>
    <source>
        <strain evidence="2">M10.2A</strain>
    </source>
</reference>
<dbReference type="Proteomes" id="UP001179363">
    <property type="component" value="Unassembled WGS sequence"/>
</dbReference>
<feature type="transmembrane region" description="Helical" evidence="1">
    <location>
        <begin position="32"/>
        <end position="52"/>
    </location>
</feature>
<name>A0ABS9EJ32_9FLAO</name>
<comment type="caution">
    <text evidence="2">The sequence shown here is derived from an EMBL/GenBank/DDBJ whole genome shotgun (WGS) entry which is preliminary data.</text>
</comment>